<comment type="caution">
    <text evidence="2">The sequence shown here is derived from an EMBL/GenBank/DDBJ whole genome shotgun (WGS) entry which is preliminary data.</text>
</comment>
<dbReference type="EMBL" id="JADNRY010000351">
    <property type="protein sequence ID" value="KAF9058782.1"/>
    <property type="molecule type" value="Genomic_DNA"/>
</dbReference>
<evidence type="ECO:0000313" key="2">
    <source>
        <dbReference type="EMBL" id="KAF9058782.1"/>
    </source>
</evidence>
<gene>
    <name evidence="2" type="ORF">BDP27DRAFT_1432291</name>
</gene>
<evidence type="ECO:0000313" key="3">
    <source>
        <dbReference type="Proteomes" id="UP000772434"/>
    </source>
</evidence>
<proteinExistence type="predicted"/>
<reference evidence="2" key="1">
    <citation type="submission" date="2020-11" db="EMBL/GenBank/DDBJ databases">
        <authorList>
            <consortium name="DOE Joint Genome Institute"/>
            <person name="Ahrendt S."/>
            <person name="Riley R."/>
            <person name="Andreopoulos W."/>
            <person name="Labutti K."/>
            <person name="Pangilinan J."/>
            <person name="Ruiz-Duenas F.J."/>
            <person name="Barrasa J.M."/>
            <person name="Sanchez-Garcia M."/>
            <person name="Camarero S."/>
            <person name="Miyauchi S."/>
            <person name="Serrano A."/>
            <person name="Linde D."/>
            <person name="Babiker R."/>
            <person name="Drula E."/>
            <person name="Ayuso-Fernandez I."/>
            <person name="Pacheco R."/>
            <person name="Padilla G."/>
            <person name="Ferreira P."/>
            <person name="Barriuso J."/>
            <person name="Kellner H."/>
            <person name="Castanera R."/>
            <person name="Alfaro M."/>
            <person name="Ramirez L."/>
            <person name="Pisabarro A.G."/>
            <person name="Kuo A."/>
            <person name="Tritt A."/>
            <person name="Lipzen A."/>
            <person name="He G."/>
            <person name="Yan M."/>
            <person name="Ng V."/>
            <person name="Cullen D."/>
            <person name="Martin F."/>
            <person name="Rosso M.-N."/>
            <person name="Henrissat B."/>
            <person name="Hibbett D."/>
            <person name="Martinez A.T."/>
            <person name="Grigoriev I.V."/>
        </authorList>
    </citation>
    <scope>NUCLEOTIDE SEQUENCE</scope>
    <source>
        <strain evidence="2">AH 40177</strain>
    </source>
</reference>
<dbReference type="Proteomes" id="UP000772434">
    <property type="component" value="Unassembled WGS sequence"/>
</dbReference>
<organism evidence="2 3">
    <name type="scientific">Rhodocollybia butyracea</name>
    <dbReference type="NCBI Taxonomy" id="206335"/>
    <lineage>
        <taxon>Eukaryota</taxon>
        <taxon>Fungi</taxon>
        <taxon>Dikarya</taxon>
        <taxon>Basidiomycota</taxon>
        <taxon>Agaricomycotina</taxon>
        <taxon>Agaricomycetes</taxon>
        <taxon>Agaricomycetidae</taxon>
        <taxon>Agaricales</taxon>
        <taxon>Marasmiineae</taxon>
        <taxon>Omphalotaceae</taxon>
        <taxon>Rhodocollybia</taxon>
    </lineage>
</organism>
<protein>
    <submittedName>
        <fullName evidence="2">Uncharacterized protein</fullName>
    </submittedName>
</protein>
<feature type="region of interest" description="Disordered" evidence="1">
    <location>
        <begin position="154"/>
        <end position="173"/>
    </location>
</feature>
<name>A0A9P5P9M4_9AGAR</name>
<dbReference type="AlphaFoldDB" id="A0A9P5P9M4"/>
<keyword evidence="3" id="KW-1185">Reference proteome</keyword>
<sequence length="173" mass="19285">MSSDEDMDISDNDMEIGMIPSTPFPRTPAQPVRLSESIPFSYTLAQPTTGFTPGTYYYIPTPGIHPAHTPFTSAIPISPSEATQFASQESYSRLRSLPASQSQIAGGIEAERTKVKDVNLLKVENILNAISREAWTIGEFLYFFSRAKDENGVKITGHSSKQKEARKRKRREQ</sequence>
<evidence type="ECO:0000256" key="1">
    <source>
        <dbReference type="SAM" id="MobiDB-lite"/>
    </source>
</evidence>
<feature type="compositionally biased region" description="Basic residues" evidence="1">
    <location>
        <begin position="164"/>
        <end position="173"/>
    </location>
</feature>
<accession>A0A9P5P9M4</accession>